<feature type="domain" description="C2H2-type" evidence="3">
    <location>
        <begin position="462"/>
        <end position="489"/>
    </location>
</feature>
<feature type="region of interest" description="Disordered" evidence="2">
    <location>
        <begin position="333"/>
        <end position="364"/>
    </location>
</feature>
<evidence type="ECO:0000259" key="3">
    <source>
        <dbReference type="PROSITE" id="PS50157"/>
    </source>
</evidence>
<keyword evidence="1" id="KW-0862">Zinc</keyword>
<proteinExistence type="predicted"/>
<reference evidence="4 5" key="1">
    <citation type="submission" date="2014-04" db="EMBL/GenBank/DDBJ databases">
        <authorList>
            <consortium name="DOE Joint Genome Institute"/>
            <person name="Kuo A."/>
            <person name="Kohler A."/>
            <person name="Nagy L.G."/>
            <person name="Floudas D."/>
            <person name="Copeland A."/>
            <person name="Barry K.W."/>
            <person name="Cichocki N."/>
            <person name="Veneault-Fourrey C."/>
            <person name="LaButti K."/>
            <person name="Lindquist E.A."/>
            <person name="Lipzen A."/>
            <person name="Lundell T."/>
            <person name="Morin E."/>
            <person name="Murat C."/>
            <person name="Sun H."/>
            <person name="Tunlid A."/>
            <person name="Henrissat B."/>
            <person name="Grigoriev I.V."/>
            <person name="Hibbett D.S."/>
            <person name="Martin F."/>
            <person name="Nordberg H.P."/>
            <person name="Cantor M.N."/>
            <person name="Hua S.X."/>
        </authorList>
    </citation>
    <scope>NUCLEOTIDE SEQUENCE [LARGE SCALE GENOMIC DNA]</scope>
    <source>
        <strain evidence="4 5">LaAM-08-1</strain>
    </source>
</reference>
<feature type="region of interest" description="Disordered" evidence="2">
    <location>
        <begin position="131"/>
        <end position="183"/>
    </location>
</feature>
<dbReference type="Proteomes" id="UP000054477">
    <property type="component" value="Unassembled WGS sequence"/>
</dbReference>
<gene>
    <name evidence="4" type="ORF">K443DRAFT_383349</name>
</gene>
<keyword evidence="5" id="KW-1185">Reference proteome</keyword>
<feature type="compositionally biased region" description="Low complexity" evidence="2">
    <location>
        <begin position="163"/>
        <end position="176"/>
    </location>
</feature>
<reference evidence="5" key="2">
    <citation type="submission" date="2015-01" db="EMBL/GenBank/DDBJ databases">
        <title>Evolutionary Origins and Diversification of the Mycorrhizal Mutualists.</title>
        <authorList>
            <consortium name="DOE Joint Genome Institute"/>
            <consortium name="Mycorrhizal Genomics Consortium"/>
            <person name="Kohler A."/>
            <person name="Kuo A."/>
            <person name="Nagy L.G."/>
            <person name="Floudas D."/>
            <person name="Copeland A."/>
            <person name="Barry K.W."/>
            <person name="Cichocki N."/>
            <person name="Veneault-Fourrey C."/>
            <person name="LaButti K."/>
            <person name="Lindquist E.A."/>
            <person name="Lipzen A."/>
            <person name="Lundell T."/>
            <person name="Morin E."/>
            <person name="Murat C."/>
            <person name="Riley R."/>
            <person name="Ohm R."/>
            <person name="Sun H."/>
            <person name="Tunlid A."/>
            <person name="Henrissat B."/>
            <person name="Grigoriev I.V."/>
            <person name="Hibbett D.S."/>
            <person name="Martin F."/>
        </authorList>
    </citation>
    <scope>NUCLEOTIDE SEQUENCE [LARGE SCALE GENOMIC DNA]</scope>
    <source>
        <strain evidence="5">LaAM-08-1</strain>
    </source>
</reference>
<keyword evidence="1" id="KW-0863">Zinc-finger</keyword>
<dbReference type="AlphaFoldDB" id="A0A0C9WQV9"/>
<dbReference type="PROSITE" id="PS50157">
    <property type="entry name" value="ZINC_FINGER_C2H2_2"/>
    <property type="match status" value="1"/>
</dbReference>
<dbReference type="OrthoDB" id="10496044at2759"/>
<name>A0A0C9WQV9_9AGAR</name>
<feature type="compositionally biased region" description="Low complexity" evidence="2">
    <location>
        <begin position="341"/>
        <end position="352"/>
    </location>
</feature>
<accession>A0A0C9WQV9</accession>
<sequence>MKDNVLSFTLRTTHYPIINAVTLSDHTCANLSTNLRSTATRCLTLPISPSPPSSSSALTHNSYSSVPPTIMVMSNTFPDVDFSTSYPWQQTFAPLPVASRTQYSVSPVDFPQLPNPQPTVFPVEDCHTRQPPRAYHSGGTVTPLDIQGTDYNQTASPGCSRFSPVLTPSSGSSSPYPNTPPTDGNNAIYPCEPPLYDDWFHHVEEACTSIPAPPQRFAIQPQQQLPQNQHYYPSTTFPQDLTPPFPQHFTNYFQACNNAQGRPALPTIEPEITYPYPHNPLPALSGIDACMPSSQNENWNPAPLSTMPEALTSTMPPSFARFPMAIGESFQISPSSTSYQPAVSSVAGPSSSTRTHTQMRTDEASTSKMIRCRWDNPTVQCTAFIKATGQAVRDHLRQCHEDVQSHRRRRREGEDTKMKCLWAGCPGGLLNEENIGRHVCHTKGHVLSDDFDGQVRGVGVQFHCGSCDGFYCRKDALKRHKKICEGPKTKTARG</sequence>
<dbReference type="GO" id="GO:0008270">
    <property type="term" value="F:zinc ion binding"/>
    <property type="evidence" value="ECO:0007669"/>
    <property type="project" value="UniProtKB-KW"/>
</dbReference>
<evidence type="ECO:0000313" key="5">
    <source>
        <dbReference type="Proteomes" id="UP000054477"/>
    </source>
</evidence>
<organism evidence="4 5">
    <name type="scientific">Laccaria amethystina LaAM-08-1</name>
    <dbReference type="NCBI Taxonomy" id="1095629"/>
    <lineage>
        <taxon>Eukaryota</taxon>
        <taxon>Fungi</taxon>
        <taxon>Dikarya</taxon>
        <taxon>Basidiomycota</taxon>
        <taxon>Agaricomycotina</taxon>
        <taxon>Agaricomycetes</taxon>
        <taxon>Agaricomycetidae</taxon>
        <taxon>Agaricales</taxon>
        <taxon>Agaricineae</taxon>
        <taxon>Hydnangiaceae</taxon>
        <taxon>Laccaria</taxon>
    </lineage>
</organism>
<evidence type="ECO:0000256" key="1">
    <source>
        <dbReference type="PROSITE-ProRule" id="PRU00042"/>
    </source>
</evidence>
<evidence type="ECO:0000256" key="2">
    <source>
        <dbReference type="SAM" id="MobiDB-lite"/>
    </source>
</evidence>
<dbReference type="HOGENOM" id="CLU_041935_0_0_1"/>
<dbReference type="EMBL" id="KN838833">
    <property type="protein sequence ID" value="KIJ93630.1"/>
    <property type="molecule type" value="Genomic_DNA"/>
</dbReference>
<protein>
    <recommendedName>
        <fullName evidence="3">C2H2-type domain-containing protein</fullName>
    </recommendedName>
</protein>
<evidence type="ECO:0000313" key="4">
    <source>
        <dbReference type="EMBL" id="KIJ93630.1"/>
    </source>
</evidence>
<dbReference type="InterPro" id="IPR013087">
    <property type="entry name" value="Znf_C2H2_type"/>
</dbReference>
<keyword evidence="1" id="KW-0479">Metal-binding</keyword>